<evidence type="ECO:0000313" key="2">
    <source>
        <dbReference type="EMBL" id="KAJ6986525.1"/>
    </source>
</evidence>
<evidence type="ECO:0000313" key="3">
    <source>
        <dbReference type="Proteomes" id="UP001164929"/>
    </source>
</evidence>
<dbReference type="Proteomes" id="UP001164929">
    <property type="component" value="Chromosome 8"/>
</dbReference>
<reference evidence="2" key="1">
    <citation type="journal article" date="2023" name="Mol. Ecol. Resour.">
        <title>Chromosome-level genome assembly of a triploid poplar Populus alba 'Berolinensis'.</title>
        <authorList>
            <person name="Chen S."/>
            <person name="Yu Y."/>
            <person name="Wang X."/>
            <person name="Wang S."/>
            <person name="Zhang T."/>
            <person name="Zhou Y."/>
            <person name="He R."/>
            <person name="Meng N."/>
            <person name="Wang Y."/>
            <person name="Liu W."/>
            <person name="Liu Z."/>
            <person name="Liu J."/>
            <person name="Guo Q."/>
            <person name="Huang H."/>
            <person name="Sederoff R.R."/>
            <person name="Wang G."/>
            <person name="Qu G."/>
            <person name="Chen S."/>
        </authorList>
    </citation>
    <scope>NUCLEOTIDE SEQUENCE</scope>
    <source>
        <strain evidence="2">SC-2020</strain>
    </source>
</reference>
<feature type="compositionally biased region" description="Basic and acidic residues" evidence="1">
    <location>
        <begin position="124"/>
        <end position="139"/>
    </location>
</feature>
<proteinExistence type="predicted"/>
<gene>
    <name evidence="2" type="ORF">NC653_019900</name>
</gene>
<name>A0AAD6QD66_9ROSI</name>
<evidence type="ECO:0000256" key="1">
    <source>
        <dbReference type="SAM" id="MobiDB-lite"/>
    </source>
</evidence>
<accession>A0AAD6QD66</accession>
<sequence>MMNPRGGYTGFRPRGYNPPRRSTFAQHLSKYSSQFCSQIQMEGRECSSSFTLYIFLVSLKEQIVVSARRTCKSNIRLYSQITCAVALIQLTPFSQNCDLSQMKLEGPQHSKSIPGLSKTLTGKPKPDKNGEETPFRENLKPPLAKEGNRKGKMYKAPSPQKAASEEVSS</sequence>
<feature type="region of interest" description="Disordered" evidence="1">
    <location>
        <begin position="105"/>
        <end position="169"/>
    </location>
</feature>
<comment type="caution">
    <text evidence="2">The sequence shown here is derived from an EMBL/GenBank/DDBJ whole genome shotgun (WGS) entry which is preliminary data.</text>
</comment>
<keyword evidence="3" id="KW-1185">Reference proteome</keyword>
<dbReference type="AlphaFoldDB" id="A0AAD6QD66"/>
<organism evidence="2 3">
    <name type="scientific">Populus alba x Populus x berolinensis</name>
    <dbReference type="NCBI Taxonomy" id="444605"/>
    <lineage>
        <taxon>Eukaryota</taxon>
        <taxon>Viridiplantae</taxon>
        <taxon>Streptophyta</taxon>
        <taxon>Embryophyta</taxon>
        <taxon>Tracheophyta</taxon>
        <taxon>Spermatophyta</taxon>
        <taxon>Magnoliopsida</taxon>
        <taxon>eudicotyledons</taxon>
        <taxon>Gunneridae</taxon>
        <taxon>Pentapetalae</taxon>
        <taxon>rosids</taxon>
        <taxon>fabids</taxon>
        <taxon>Malpighiales</taxon>
        <taxon>Salicaceae</taxon>
        <taxon>Saliceae</taxon>
        <taxon>Populus</taxon>
    </lineage>
</organism>
<protein>
    <submittedName>
        <fullName evidence="2">Uncharacterized protein</fullName>
    </submittedName>
</protein>
<dbReference type="EMBL" id="JAQIZT010000008">
    <property type="protein sequence ID" value="KAJ6986525.1"/>
    <property type="molecule type" value="Genomic_DNA"/>
</dbReference>